<keyword evidence="2" id="KW-1185">Reference proteome</keyword>
<name>G5H6I5_9BACT</name>
<protein>
    <submittedName>
        <fullName evidence="1">Uncharacterized protein</fullName>
    </submittedName>
</protein>
<dbReference type="PATRIC" id="fig|742725.3.peg.596"/>
<dbReference type="Proteomes" id="UP000006008">
    <property type="component" value="Unassembled WGS sequence"/>
</dbReference>
<dbReference type="AlphaFoldDB" id="G5H6I5"/>
<proteinExistence type="predicted"/>
<accession>G5H6I5</accession>
<comment type="caution">
    <text evidence="1">The sequence shown here is derived from an EMBL/GenBank/DDBJ whole genome shotgun (WGS) entry which is preliminary data.</text>
</comment>
<evidence type="ECO:0000313" key="2">
    <source>
        <dbReference type="Proteomes" id="UP000006008"/>
    </source>
</evidence>
<dbReference type="EMBL" id="ADLD01000005">
    <property type="protein sequence ID" value="EHB92996.1"/>
    <property type="molecule type" value="Genomic_DNA"/>
</dbReference>
<sequence length="123" mass="13204">MMFTFLSLAVAGYCANGQAGSEVNADAQQQTVYICVVTSSSGTEVIATRVNGDYNAQVAVASEVSFDYSSESHQTGYVYYIPQGSSSSGRIEGSNYTYGADIEMLRPSQDSQYVYVKGSEINL</sequence>
<reference evidence="1 2" key="1">
    <citation type="submission" date="2011-08" db="EMBL/GenBank/DDBJ databases">
        <title>The Genome Sequence of Alistipes indistinctus YIT 12060.</title>
        <authorList>
            <consortium name="The Broad Institute Genome Sequencing Platform"/>
            <person name="Earl A."/>
            <person name="Ward D."/>
            <person name="Feldgarden M."/>
            <person name="Gevers D."/>
            <person name="Morotomi M."/>
            <person name="Young S.K."/>
            <person name="Zeng Q."/>
            <person name="Gargeya S."/>
            <person name="Fitzgerald M."/>
            <person name="Haas B."/>
            <person name="Abouelleil A."/>
            <person name="Alvarado L."/>
            <person name="Arachchi H.M."/>
            <person name="Berlin A."/>
            <person name="Brown A."/>
            <person name="Chapman S.B."/>
            <person name="Chen Z."/>
            <person name="Dunbar C."/>
            <person name="Freedman E."/>
            <person name="Gearin G."/>
            <person name="Gellesch M."/>
            <person name="Goldberg J."/>
            <person name="Griggs A."/>
            <person name="Gujja S."/>
            <person name="Heiman D."/>
            <person name="Howarth C."/>
            <person name="Larson L."/>
            <person name="Lui A."/>
            <person name="MacDonald P.J.P."/>
            <person name="Montmayeur A."/>
            <person name="Murphy C."/>
            <person name="Neiman D."/>
            <person name="Pearson M."/>
            <person name="Priest M."/>
            <person name="Roberts A."/>
            <person name="Saif S."/>
            <person name="Shea T."/>
            <person name="Shenoy N."/>
            <person name="Sisk P."/>
            <person name="Stolte C."/>
            <person name="Sykes S."/>
            <person name="Wortman J."/>
            <person name="Nusbaum C."/>
            <person name="Birren B."/>
        </authorList>
    </citation>
    <scope>NUCLEOTIDE SEQUENCE [LARGE SCALE GENOMIC DNA]</scope>
    <source>
        <strain evidence="1 2">YIT 12060</strain>
    </source>
</reference>
<dbReference type="STRING" id="742725.HMPREF9450_00545"/>
<dbReference type="HOGENOM" id="CLU_2010425_0_0_10"/>
<evidence type="ECO:0000313" key="1">
    <source>
        <dbReference type="EMBL" id="EHB92996.1"/>
    </source>
</evidence>
<organism evidence="1 2">
    <name type="scientific">Alistipes indistinctus YIT 12060</name>
    <dbReference type="NCBI Taxonomy" id="742725"/>
    <lineage>
        <taxon>Bacteria</taxon>
        <taxon>Pseudomonadati</taxon>
        <taxon>Bacteroidota</taxon>
        <taxon>Bacteroidia</taxon>
        <taxon>Bacteroidales</taxon>
        <taxon>Rikenellaceae</taxon>
        <taxon>Alistipes</taxon>
    </lineage>
</organism>
<gene>
    <name evidence="1" type="ORF">HMPREF9450_00545</name>
</gene>